<comment type="caution">
    <text evidence="5">The sequence shown here is derived from an EMBL/GenBank/DDBJ whole genome shotgun (WGS) entry which is preliminary data.</text>
</comment>
<evidence type="ECO:0000256" key="1">
    <source>
        <dbReference type="PIRSR" id="PIRSR601310-1"/>
    </source>
</evidence>
<proteinExistence type="predicted"/>
<evidence type="ECO:0000256" key="3">
    <source>
        <dbReference type="PROSITE-ProRule" id="PRU00464"/>
    </source>
</evidence>
<dbReference type="InterPro" id="IPR001310">
    <property type="entry name" value="Histidine_triad_HIT"/>
</dbReference>
<dbReference type="PROSITE" id="PS00892">
    <property type="entry name" value="HIT_1"/>
    <property type="match status" value="1"/>
</dbReference>
<dbReference type="CDD" id="cd01276">
    <property type="entry name" value="PKCI_related"/>
    <property type="match status" value="1"/>
</dbReference>
<organism evidence="5 6">
    <name type="scientific">Neoroseomonas alkaliterrae</name>
    <dbReference type="NCBI Taxonomy" id="1452450"/>
    <lineage>
        <taxon>Bacteria</taxon>
        <taxon>Pseudomonadati</taxon>
        <taxon>Pseudomonadota</taxon>
        <taxon>Alphaproteobacteria</taxon>
        <taxon>Acetobacterales</taxon>
        <taxon>Acetobacteraceae</taxon>
        <taxon>Neoroseomonas</taxon>
    </lineage>
</organism>
<dbReference type="SUPFAM" id="SSF54197">
    <property type="entry name" value="HIT-like"/>
    <property type="match status" value="1"/>
</dbReference>
<accession>A0A840XW02</accession>
<dbReference type="Proteomes" id="UP000562254">
    <property type="component" value="Unassembled WGS sequence"/>
</dbReference>
<evidence type="ECO:0000256" key="2">
    <source>
        <dbReference type="PIRSR" id="PIRSR601310-3"/>
    </source>
</evidence>
<evidence type="ECO:0000259" key="4">
    <source>
        <dbReference type="PROSITE" id="PS51084"/>
    </source>
</evidence>
<dbReference type="EMBL" id="JACIJE010000001">
    <property type="protein sequence ID" value="MBB5688307.1"/>
    <property type="molecule type" value="Genomic_DNA"/>
</dbReference>
<name>A0A840XW02_9PROT</name>
<evidence type="ECO:0000313" key="5">
    <source>
        <dbReference type="EMBL" id="MBB5688307.1"/>
    </source>
</evidence>
<dbReference type="InterPro" id="IPR036265">
    <property type="entry name" value="HIT-like_sf"/>
</dbReference>
<keyword evidence="6" id="KW-1185">Reference proteome</keyword>
<protein>
    <submittedName>
        <fullName evidence="5">Diadenosine tetraphosphate (Ap4A) HIT family hydrolase</fullName>
    </submittedName>
</protein>
<feature type="domain" description="HIT" evidence="4">
    <location>
        <begin position="14"/>
        <end position="124"/>
    </location>
</feature>
<dbReference type="PANTHER" id="PTHR23089">
    <property type="entry name" value="HISTIDINE TRIAD HIT PROTEIN"/>
    <property type="match status" value="1"/>
</dbReference>
<sequence>MPVTGLPPYDDANIFARILRGEIPARKVHEDAHALAFHDINPQAPVHVLVIPKGRYVSVADFAATASAEEIAGFWRAVAKVAKDLGLEGPGYRVLMNMGRDGGQEVPHFHVHIFGGRPLGRMVARSEQAASGADGD</sequence>
<dbReference type="InterPro" id="IPR019808">
    <property type="entry name" value="Histidine_triad_CS"/>
</dbReference>
<dbReference type="PRINTS" id="PR00332">
    <property type="entry name" value="HISTRIAD"/>
</dbReference>
<keyword evidence="5" id="KW-0378">Hydrolase</keyword>
<dbReference type="Gene3D" id="3.30.428.10">
    <property type="entry name" value="HIT-like"/>
    <property type="match status" value="1"/>
</dbReference>
<reference evidence="5 6" key="1">
    <citation type="submission" date="2020-08" db="EMBL/GenBank/DDBJ databases">
        <title>Genomic Encyclopedia of Type Strains, Phase IV (KMG-IV): sequencing the most valuable type-strain genomes for metagenomic binning, comparative biology and taxonomic classification.</title>
        <authorList>
            <person name="Goeker M."/>
        </authorList>
    </citation>
    <scope>NUCLEOTIDE SEQUENCE [LARGE SCALE GENOMIC DNA]</scope>
    <source>
        <strain evidence="5 6">DSM 25895</strain>
    </source>
</reference>
<dbReference type="RefSeq" id="WP_184480795.1">
    <property type="nucleotide sequence ID" value="NZ_JAAEDJ010000106.1"/>
</dbReference>
<evidence type="ECO:0000313" key="6">
    <source>
        <dbReference type="Proteomes" id="UP000562254"/>
    </source>
</evidence>
<dbReference type="AlphaFoldDB" id="A0A840XW02"/>
<dbReference type="InterPro" id="IPR011146">
    <property type="entry name" value="HIT-like"/>
</dbReference>
<dbReference type="GO" id="GO:0016787">
    <property type="term" value="F:hydrolase activity"/>
    <property type="evidence" value="ECO:0007669"/>
    <property type="project" value="UniProtKB-KW"/>
</dbReference>
<feature type="short sequence motif" description="Histidine triad motif" evidence="2 3">
    <location>
        <begin position="108"/>
        <end position="112"/>
    </location>
</feature>
<dbReference type="PROSITE" id="PS51084">
    <property type="entry name" value="HIT_2"/>
    <property type="match status" value="1"/>
</dbReference>
<gene>
    <name evidence="5" type="ORF">FHS88_000417</name>
</gene>
<dbReference type="Pfam" id="PF01230">
    <property type="entry name" value="HIT"/>
    <property type="match status" value="1"/>
</dbReference>
<feature type="active site" description="Tele-AMP-histidine intermediate" evidence="1">
    <location>
        <position position="110"/>
    </location>
</feature>